<dbReference type="OrthoDB" id="9991011at2759"/>
<evidence type="ECO:0000313" key="1">
    <source>
        <dbReference type="EMBL" id="CAE7214336.1"/>
    </source>
</evidence>
<reference evidence="1" key="1">
    <citation type="submission" date="2021-02" db="EMBL/GenBank/DDBJ databases">
        <authorList>
            <person name="Dougan E. K."/>
            <person name="Rhodes N."/>
            <person name="Thang M."/>
            <person name="Chan C."/>
        </authorList>
    </citation>
    <scope>NUCLEOTIDE SEQUENCE</scope>
</reference>
<protein>
    <submittedName>
        <fullName evidence="1">Uncharacterized protein</fullName>
    </submittedName>
</protein>
<name>A0A812K2G4_9DINO</name>
<organism evidence="1 2">
    <name type="scientific">Symbiodinium natans</name>
    <dbReference type="NCBI Taxonomy" id="878477"/>
    <lineage>
        <taxon>Eukaryota</taxon>
        <taxon>Sar</taxon>
        <taxon>Alveolata</taxon>
        <taxon>Dinophyceae</taxon>
        <taxon>Suessiales</taxon>
        <taxon>Symbiodiniaceae</taxon>
        <taxon>Symbiodinium</taxon>
    </lineage>
</organism>
<gene>
    <name evidence="1" type="ORF">SNAT2548_LOCUS7430</name>
</gene>
<comment type="caution">
    <text evidence="1">The sequence shown here is derived from an EMBL/GenBank/DDBJ whole genome shotgun (WGS) entry which is preliminary data.</text>
</comment>
<proteinExistence type="predicted"/>
<accession>A0A812K2G4</accession>
<dbReference type="Proteomes" id="UP000604046">
    <property type="component" value="Unassembled WGS sequence"/>
</dbReference>
<dbReference type="EMBL" id="CAJNDS010000516">
    <property type="protein sequence ID" value="CAE7214336.1"/>
    <property type="molecule type" value="Genomic_DNA"/>
</dbReference>
<evidence type="ECO:0000313" key="2">
    <source>
        <dbReference type="Proteomes" id="UP000604046"/>
    </source>
</evidence>
<keyword evidence="2" id="KW-1185">Reference proteome</keyword>
<dbReference type="AlphaFoldDB" id="A0A812K2G4"/>
<sequence>MALLVDRHACINFPMLRGHKVGVDMGMLSRLLVPLPSHRRLLDSLEKYVWSRDEKATYPATIEPNVSSASFAVRFHSTSNDAEKVRLDILEQCRKNQVEKKKEVAQKLQQHEGLISLAGAKQSEANGLFCQYTRRWCSYYQRYNNEHDSSCRKCLLQSEASNLQHEAENIKVTFYEKLLPQCEDMQRAIVYDLLLPEMLALHRDAMFMLAQVCVPRDLTQRANASSWRDDYVLSTWRKHLELISVLGATRQKFQCTQHILEHTTFIVNNKRDTVLLLHHQPVNASLVWCVTDLTLLKTMDEPYVSLQPFIFSWEHDENMVIAGKSSAHPALNLLEFEAYGQLRAGISLQLPRLLRAIEQRTLSFQRQGVVDVLKALLWQAGPPSRQNIALDALVPRIVAESDDWLRMNLQILNTADFAEKLCKHMTRLLKHSEDNWSSDKVLLCICHIARCIAEHSQAGRGSALRNVSQV</sequence>